<dbReference type="Pfam" id="PF01882">
    <property type="entry name" value="DUF58"/>
    <property type="match status" value="1"/>
</dbReference>
<reference evidence="3" key="1">
    <citation type="submission" date="2025-08" db="UniProtKB">
        <authorList>
            <consortium name="RefSeq"/>
        </authorList>
    </citation>
    <scope>IDENTIFICATION</scope>
</reference>
<dbReference type="InterPro" id="IPR002881">
    <property type="entry name" value="DUF58"/>
</dbReference>
<accession>A0A8B6X8H0</accession>
<organism evidence="2 3">
    <name type="scientific">Derxia gummosa DSM 723</name>
    <dbReference type="NCBI Taxonomy" id="1121388"/>
    <lineage>
        <taxon>Bacteria</taxon>
        <taxon>Pseudomonadati</taxon>
        <taxon>Pseudomonadota</taxon>
        <taxon>Betaproteobacteria</taxon>
        <taxon>Burkholderiales</taxon>
        <taxon>Alcaligenaceae</taxon>
        <taxon>Derxia</taxon>
    </lineage>
</organism>
<dbReference type="PANTHER" id="PTHR33608">
    <property type="entry name" value="BLL2464 PROTEIN"/>
    <property type="match status" value="1"/>
</dbReference>
<keyword evidence="2" id="KW-1185">Reference proteome</keyword>
<evidence type="ECO:0000259" key="1">
    <source>
        <dbReference type="Pfam" id="PF01882"/>
    </source>
</evidence>
<dbReference type="Proteomes" id="UP000675920">
    <property type="component" value="Unplaced"/>
</dbReference>
<dbReference type="OrthoDB" id="8996492at2"/>
<evidence type="ECO:0000313" key="2">
    <source>
        <dbReference type="Proteomes" id="UP000675920"/>
    </source>
</evidence>
<evidence type="ECO:0000313" key="3">
    <source>
        <dbReference type="RefSeq" id="WP_051378386.1"/>
    </source>
</evidence>
<dbReference type="AlphaFoldDB" id="A0A8B6X8H0"/>
<dbReference type="PANTHER" id="PTHR33608:SF6">
    <property type="entry name" value="BLL2464 PROTEIN"/>
    <property type="match status" value="1"/>
</dbReference>
<protein>
    <recommendedName>
        <fullName evidence="1">DUF58 domain-containing protein</fullName>
    </recommendedName>
</protein>
<dbReference type="RefSeq" id="WP_051378386.1">
    <property type="nucleotide sequence ID" value="NZ_AXWS01000008.1"/>
</dbReference>
<proteinExistence type="predicted"/>
<feature type="domain" description="DUF58" evidence="1">
    <location>
        <begin position="111"/>
        <end position="261"/>
    </location>
</feature>
<sequence length="298" mass="31051">MEEFDYRIRWRSAEVLPGAHRGLRDGPGSEFHGHVGLLGAPDPRRLDLRASLAMPGGGWLFRRTRQTSGIGVVLLADVSASMGAGAAGAVKGAAGGGHGISPDAGAGRMALLARLARLTGHSARHAGDSFGLVAADTAIRDDLWLAPSRAPGAIAEIADRLDGFVPTGHGHAGLIDAADTLAGRRRLVFVASDFCWPIDDVERLLTALAPHQVQPIVLGDAAAEAVPDWRGLVEIDDAEGGAARAAWLRPSQRARWQAALADWRVGLAASFAAHGLTPLHADASLAAEDITQWLAEGG</sequence>
<name>A0A8B6X8H0_9BURK</name>